<feature type="transmembrane region" description="Helical" evidence="10">
    <location>
        <begin position="212"/>
        <end position="229"/>
    </location>
</feature>
<evidence type="ECO:0000256" key="9">
    <source>
        <dbReference type="ARBA" id="ARBA00023136"/>
    </source>
</evidence>
<feature type="domain" description="Citrate transporter-like" evidence="11">
    <location>
        <begin position="7"/>
        <end position="351"/>
    </location>
</feature>
<evidence type="ECO:0000313" key="13">
    <source>
        <dbReference type="Proteomes" id="UP000276055"/>
    </source>
</evidence>
<dbReference type="Pfam" id="PF03600">
    <property type="entry name" value="CitMHS"/>
    <property type="match status" value="1"/>
</dbReference>
<keyword evidence="4" id="KW-0813">Transport</keyword>
<feature type="transmembrane region" description="Helical" evidence="10">
    <location>
        <begin position="157"/>
        <end position="178"/>
    </location>
</feature>
<comment type="caution">
    <text evidence="12">The sequence shown here is derived from an EMBL/GenBank/DDBJ whole genome shotgun (WGS) entry which is preliminary data.</text>
</comment>
<evidence type="ECO:0000256" key="1">
    <source>
        <dbReference type="ARBA" id="ARBA00004651"/>
    </source>
</evidence>
<feature type="transmembrane region" description="Helical" evidence="10">
    <location>
        <begin position="74"/>
        <end position="93"/>
    </location>
</feature>
<evidence type="ECO:0000256" key="3">
    <source>
        <dbReference type="ARBA" id="ARBA00009843"/>
    </source>
</evidence>
<name>A0A495FNA5_9MICC</name>
<feature type="transmembrane region" description="Helical" evidence="10">
    <location>
        <begin position="303"/>
        <end position="324"/>
    </location>
</feature>
<evidence type="ECO:0000256" key="10">
    <source>
        <dbReference type="SAM" id="Phobius"/>
    </source>
</evidence>
<gene>
    <name evidence="12" type="ORF">C8D78_0797</name>
</gene>
<keyword evidence="9 10" id="KW-0472">Membrane</keyword>
<dbReference type="OrthoDB" id="9774335at2"/>
<feature type="transmembrane region" description="Helical" evidence="10">
    <location>
        <begin position="374"/>
        <end position="396"/>
    </location>
</feature>
<feature type="transmembrane region" description="Helical" evidence="10">
    <location>
        <begin position="235"/>
        <end position="252"/>
    </location>
</feature>
<dbReference type="GO" id="GO:0015105">
    <property type="term" value="F:arsenite transmembrane transporter activity"/>
    <property type="evidence" value="ECO:0007669"/>
    <property type="project" value="InterPro"/>
</dbReference>
<evidence type="ECO:0000256" key="6">
    <source>
        <dbReference type="ARBA" id="ARBA00022692"/>
    </source>
</evidence>
<comment type="similarity">
    <text evidence="2">Belongs to the ArsB family.</text>
</comment>
<dbReference type="GO" id="GO:0046685">
    <property type="term" value="P:response to arsenic-containing substance"/>
    <property type="evidence" value="ECO:0007669"/>
    <property type="project" value="UniProtKB-KW"/>
</dbReference>
<evidence type="ECO:0000256" key="2">
    <source>
        <dbReference type="ARBA" id="ARBA00006433"/>
    </source>
</evidence>
<keyword evidence="8 10" id="KW-1133">Transmembrane helix</keyword>
<dbReference type="AlphaFoldDB" id="A0A495FNA5"/>
<feature type="transmembrane region" description="Helical" evidence="10">
    <location>
        <begin position="264"/>
        <end position="283"/>
    </location>
</feature>
<evidence type="ECO:0000256" key="5">
    <source>
        <dbReference type="ARBA" id="ARBA00022475"/>
    </source>
</evidence>
<accession>A0A495FNA5</accession>
<proteinExistence type="inferred from homology"/>
<evidence type="ECO:0000259" key="11">
    <source>
        <dbReference type="Pfam" id="PF03600"/>
    </source>
</evidence>
<dbReference type="PANTHER" id="PTHR43302">
    <property type="entry name" value="TRANSPORTER ARSB-RELATED"/>
    <property type="match status" value="1"/>
</dbReference>
<feature type="transmembrane region" description="Helical" evidence="10">
    <location>
        <begin position="336"/>
        <end position="354"/>
    </location>
</feature>
<dbReference type="PANTHER" id="PTHR43302:SF5">
    <property type="entry name" value="TRANSPORTER ARSB-RELATED"/>
    <property type="match status" value="1"/>
</dbReference>
<protein>
    <submittedName>
        <fullName evidence="12">Arsenite efflux membrane protein ArsB</fullName>
    </submittedName>
</protein>
<dbReference type="GO" id="GO:0005886">
    <property type="term" value="C:plasma membrane"/>
    <property type="evidence" value="ECO:0007669"/>
    <property type="project" value="UniProtKB-SubCell"/>
</dbReference>
<organism evidence="12 13">
    <name type="scientific">Arthrobacter oryzae</name>
    <dbReference type="NCBI Taxonomy" id="409290"/>
    <lineage>
        <taxon>Bacteria</taxon>
        <taxon>Bacillati</taxon>
        <taxon>Actinomycetota</taxon>
        <taxon>Actinomycetes</taxon>
        <taxon>Micrococcales</taxon>
        <taxon>Micrococcaceae</taxon>
        <taxon>Arthrobacter</taxon>
    </lineage>
</organism>
<dbReference type="Proteomes" id="UP000276055">
    <property type="component" value="Unassembled WGS sequence"/>
</dbReference>
<evidence type="ECO:0000256" key="4">
    <source>
        <dbReference type="ARBA" id="ARBA00022448"/>
    </source>
</evidence>
<comment type="similarity">
    <text evidence="3">Belongs to the CitM (TC 2.A.11) transporter family.</text>
</comment>
<feature type="transmembrane region" description="Helical" evidence="10">
    <location>
        <begin position="35"/>
        <end position="62"/>
    </location>
</feature>
<dbReference type="RefSeq" id="WP_120950520.1">
    <property type="nucleotide sequence ID" value="NZ_RBIR01000001.1"/>
</dbReference>
<evidence type="ECO:0000256" key="7">
    <source>
        <dbReference type="ARBA" id="ARBA00022849"/>
    </source>
</evidence>
<keyword evidence="7" id="KW-0059">Arsenical resistance</keyword>
<keyword evidence="5" id="KW-1003">Cell membrane</keyword>
<dbReference type="InterPro" id="IPR000802">
    <property type="entry name" value="Arsenical_pump_ArsB"/>
</dbReference>
<dbReference type="InterPro" id="IPR004680">
    <property type="entry name" value="Cit_transptr-like_dom"/>
</dbReference>
<keyword evidence="6 10" id="KW-0812">Transmembrane</keyword>
<comment type="subcellular location">
    <subcellularLocation>
        <location evidence="1">Cell membrane</location>
        <topology evidence="1">Multi-pass membrane protein</topology>
    </subcellularLocation>
</comment>
<sequence length="399" mass="42159">MRLAIIGAVLLFAGTVAVAAGALPLDELAALIDRVAPILLFVVAMTIVTELASEAGVFLWTARRLRHWGRGRSILLWLFLAVFATLSTIFLSLDTTAVLLTPVVVSVTRQAGLPALPFALTTVWLANTASLLLPISNLTNLLAQHSLGSISPAGFAALMWAPSLAAILVPLVFIGIVFRRDLRKRYSRIPVGRIRPDQPAGGGSDAAATDRVLLGVSASVLALLLPALVSGMPVWIPAVAAAVVLALVFALRRPRVLRISLVPWSLLLFASGLFLVMETARQLGAPVLLGRLAGQRQSLPDLLRLAATGAAGSNLLNNLPAYLLAEPLAQTPQRMAALLIGVNAGPLITPWASLATLLWHERLVRMNVLITWKGYALFGLIIAPVTVLAAVLALAASHS</sequence>
<dbReference type="EMBL" id="RBIR01000001">
    <property type="protein sequence ID" value="RKR30472.1"/>
    <property type="molecule type" value="Genomic_DNA"/>
</dbReference>
<dbReference type="PRINTS" id="PR00758">
    <property type="entry name" value="ARSENICPUMP"/>
</dbReference>
<reference evidence="12 13" key="1">
    <citation type="submission" date="2018-10" db="EMBL/GenBank/DDBJ databases">
        <title>Genomic Encyclopedia of Type Strains, Phase IV (KMG-IV): sequencing the most valuable type-strain genomes for metagenomic binning, comparative biology and taxonomic classification.</title>
        <authorList>
            <person name="Goeker M."/>
        </authorList>
    </citation>
    <scope>NUCLEOTIDE SEQUENCE [LARGE SCALE GENOMIC DNA]</scope>
    <source>
        <strain evidence="12 13">DSM 25586</strain>
    </source>
</reference>
<evidence type="ECO:0000256" key="8">
    <source>
        <dbReference type="ARBA" id="ARBA00022989"/>
    </source>
</evidence>
<evidence type="ECO:0000313" key="12">
    <source>
        <dbReference type="EMBL" id="RKR30472.1"/>
    </source>
</evidence>